<keyword evidence="3" id="KW-0479">Metal-binding</keyword>
<evidence type="ECO:0000313" key="10">
    <source>
        <dbReference type="Proteomes" id="UP000001351"/>
    </source>
</evidence>
<dbReference type="Gene3D" id="2.102.10.10">
    <property type="entry name" value="Rieske [2Fe-2S] iron-sulphur domain"/>
    <property type="match status" value="1"/>
</dbReference>
<keyword evidence="4" id="KW-0560">Oxidoreductase</keyword>
<dbReference type="InterPro" id="IPR036922">
    <property type="entry name" value="Rieske_2Fe-2S_sf"/>
</dbReference>
<dbReference type="Proteomes" id="UP000032702">
    <property type="component" value="Unassembled WGS sequence"/>
</dbReference>
<dbReference type="PANTHER" id="PTHR43756:SF5">
    <property type="entry name" value="CHOLINE MONOOXYGENASE, CHLOROPLASTIC"/>
    <property type="match status" value="1"/>
</dbReference>
<keyword evidence="6" id="KW-0411">Iron-sulfur</keyword>
<evidence type="ECO:0000256" key="5">
    <source>
        <dbReference type="ARBA" id="ARBA00023004"/>
    </source>
</evidence>
<dbReference type="AlphaFoldDB" id="Q096C1"/>
<keyword evidence="2" id="KW-0001">2Fe-2S</keyword>
<dbReference type="Gene3D" id="3.90.380.10">
    <property type="entry name" value="Naphthalene 1,2-dioxygenase Alpha Subunit, Chain A, domain 1"/>
    <property type="match status" value="2"/>
</dbReference>
<dbReference type="SUPFAM" id="SSF50022">
    <property type="entry name" value="ISP domain"/>
    <property type="match status" value="1"/>
</dbReference>
<feature type="domain" description="Rieske" evidence="7">
    <location>
        <begin position="58"/>
        <end position="165"/>
    </location>
</feature>
<dbReference type="PANTHER" id="PTHR43756">
    <property type="entry name" value="CHOLINE MONOOXYGENASE, CHLOROPLASTIC"/>
    <property type="match status" value="1"/>
</dbReference>
<keyword evidence="5" id="KW-0408">Iron</keyword>
<evidence type="ECO:0000256" key="4">
    <source>
        <dbReference type="ARBA" id="ARBA00023002"/>
    </source>
</evidence>
<evidence type="ECO:0000313" key="9">
    <source>
        <dbReference type="EMBL" id="EAU67596.1"/>
    </source>
</evidence>
<comment type="cofactor">
    <cofactor evidence="1">
        <name>Fe cation</name>
        <dbReference type="ChEBI" id="CHEBI:24875"/>
    </cofactor>
</comment>
<dbReference type="RefSeq" id="WP_002612845.1">
    <property type="nucleotide sequence ID" value="NC_014623.1"/>
</dbReference>
<dbReference type="STRING" id="378806.STAUR_1689"/>
<organism evidence="9 11">
    <name type="scientific">Stigmatella aurantiaca (strain DW4/3-1)</name>
    <dbReference type="NCBI Taxonomy" id="378806"/>
    <lineage>
        <taxon>Bacteria</taxon>
        <taxon>Pseudomonadati</taxon>
        <taxon>Myxococcota</taxon>
        <taxon>Myxococcia</taxon>
        <taxon>Myxococcales</taxon>
        <taxon>Cystobacterineae</taxon>
        <taxon>Archangiaceae</taxon>
        <taxon>Stigmatella</taxon>
    </lineage>
</organism>
<evidence type="ECO:0000313" key="8">
    <source>
        <dbReference type="EMBL" id="ADO69493.1"/>
    </source>
</evidence>
<dbReference type="PROSITE" id="PS51296">
    <property type="entry name" value="RIESKE"/>
    <property type="match status" value="1"/>
</dbReference>
<dbReference type="Pfam" id="PF00355">
    <property type="entry name" value="Rieske"/>
    <property type="match status" value="1"/>
</dbReference>
<reference evidence="8 10" key="2">
    <citation type="journal article" date="2011" name="Mol. Biol. Evol.">
        <title>Comparative genomic analysis of fruiting body formation in Myxococcales.</title>
        <authorList>
            <person name="Huntley S."/>
            <person name="Hamann N."/>
            <person name="Wegener-Feldbrugge S."/>
            <person name="Treuner-Lange A."/>
            <person name="Kube M."/>
            <person name="Reinhardt R."/>
            <person name="Klages S."/>
            <person name="Muller R."/>
            <person name="Ronning C.M."/>
            <person name="Nierman W.C."/>
            <person name="Sogaard-Andersen L."/>
        </authorList>
    </citation>
    <scope>NUCLEOTIDE SEQUENCE [LARGE SCALE GENOMIC DNA]</scope>
    <source>
        <strain evidence="8 10">DW4/3-1</strain>
    </source>
</reference>
<evidence type="ECO:0000256" key="6">
    <source>
        <dbReference type="ARBA" id="ARBA00023014"/>
    </source>
</evidence>
<dbReference type="InterPro" id="IPR017941">
    <property type="entry name" value="Rieske_2Fe-2S"/>
</dbReference>
<dbReference type="EMBL" id="CP002271">
    <property type="protein sequence ID" value="ADO69493.1"/>
    <property type="molecule type" value="Genomic_DNA"/>
</dbReference>
<dbReference type="SUPFAM" id="SSF55961">
    <property type="entry name" value="Bet v1-like"/>
    <property type="match status" value="1"/>
</dbReference>
<evidence type="ECO:0000313" key="11">
    <source>
        <dbReference type="Proteomes" id="UP000032702"/>
    </source>
</evidence>
<dbReference type="GO" id="GO:0005506">
    <property type="term" value="F:iron ion binding"/>
    <property type="evidence" value="ECO:0007669"/>
    <property type="project" value="InterPro"/>
</dbReference>
<evidence type="ECO:0000259" key="7">
    <source>
        <dbReference type="PROSITE" id="PS51296"/>
    </source>
</evidence>
<reference evidence="9 11" key="1">
    <citation type="submission" date="2006-04" db="EMBL/GenBank/DDBJ databases">
        <authorList>
            <person name="Nierman W.C."/>
        </authorList>
    </citation>
    <scope>NUCLEOTIDE SEQUENCE [LARGE SCALE GENOMIC DNA]</scope>
    <source>
        <strain evidence="9 11">DW4/3-1</strain>
    </source>
</reference>
<dbReference type="GO" id="GO:0051537">
    <property type="term" value="F:2 iron, 2 sulfur cluster binding"/>
    <property type="evidence" value="ECO:0007669"/>
    <property type="project" value="UniProtKB-KW"/>
</dbReference>
<dbReference type="EMBL" id="AAMD01000030">
    <property type="protein sequence ID" value="EAU67596.1"/>
    <property type="molecule type" value="Genomic_DNA"/>
</dbReference>
<dbReference type="InterPro" id="IPR015879">
    <property type="entry name" value="Ring_hydroxy_dOase_asu_C_dom"/>
</dbReference>
<dbReference type="PRINTS" id="PR00090">
    <property type="entry name" value="RNGDIOXGNASE"/>
</dbReference>
<sequence length="386" mass="43188">MSIRNGWERDVLDRLVTLVETRDPPQAGRIARIPMDHYRSRERLALERRHVFERFPLIVGFSAQVREPGSFLTHDPSGVPILVTRDASGTLRAFLNVCRHRGAKLAGEPCGSGRSILACRYHGWRYALDGTLRAVPGLKGFPDLKREERGLVSLPVSERHGLVFVRVTPGPELELERFLGPVFEELETFGFPRRVVFESSVRTVACNWKLMIDTVLEAYHISVLHRKTGGLAFEENQVLFDASTPPNGRFVLPLRGLTRPEGEVAEGSLLHYASPLYWMFPNSVILFSGSFAHMLSVFPVDEGRCTVQGSSLRLEGPLDEAAQEGLQKEYEQYWATIREDISVTETIQEGMASGANQEFLFGGFESVADTHFHSALEAALQGRLTP</sequence>
<accession>Q096C1</accession>
<protein>
    <submittedName>
        <fullName evidence="9">Rieske [2Fe-2S] domain protein</fullName>
    </submittedName>
</protein>
<dbReference type="OrthoDB" id="7456916at2"/>
<gene>
    <name evidence="8" type="ordered locus">STAUR_1689</name>
    <name evidence="9" type="ORF">STIAU_3800</name>
</gene>
<evidence type="ECO:0000256" key="2">
    <source>
        <dbReference type="ARBA" id="ARBA00022714"/>
    </source>
</evidence>
<evidence type="ECO:0000256" key="1">
    <source>
        <dbReference type="ARBA" id="ARBA00001962"/>
    </source>
</evidence>
<dbReference type="eggNOG" id="COG4638">
    <property type="taxonomic scope" value="Bacteria"/>
</dbReference>
<name>Q096C1_STIAD</name>
<dbReference type="InterPro" id="IPR001663">
    <property type="entry name" value="Rng_hydr_dOase-A"/>
</dbReference>
<dbReference type="HOGENOM" id="CLU_026244_3_2_7"/>
<dbReference type="Pfam" id="PF00848">
    <property type="entry name" value="Ring_hydroxyl_A"/>
    <property type="match status" value="1"/>
</dbReference>
<dbReference type="KEGG" id="sur:STAUR_1689"/>
<keyword evidence="10" id="KW-1185">Reference proteome</keyword>
<dbReference type="Proteomes" id="UP000001351">
    <property type="component" value="Chromosome"/>
</dbReference>
<dbReference type="CDD" id="cd03469">
    <property type="entry name" value="Rieske_RO_Alpha_N"/>
    <property type="match status" value="1"/>
</dbReference>
<dbReference type="GO" id="GO:0016491">
    <property type="term" value="F:oxidoreductase activity"/>
    <property type="evidence" value="ECO:0007669"/>
    <property type="project" value="UniProtKB-KW"/>
</dbReference>
<proteinExistence type="predicted"/>
<evidence type="ECO:0000256" key="3">
    <source>
        <dbReference type="ARBA" id="ARBA00022723"/>
    </source>
</evidence>